<dbReference type="GO" id="GO:0043770">
    <property type="term" value="F:demethylmenaquinone methyltransferase activity"/>
    <property type="evidence" value="ECO:0007669"/>
    <property type="project" value="UniProtKB-UniRule"/>
</dbReference>
<dbReference type="GO" id="GO:0009060">
    <property type="term" value="P:aerobic respiration"/>
    <property type="evidence" value="ECO:0007669"/>
    <property type="project" value="UniProtKB-UniRule"/>
</dbReference>
<evidence type="ECO:0000256" key="1">
    <source>
        <dbReference type="ARBA" id="ARBA00022428"/>
    </source>
</evidence>
<sequence length="244" mass="28041">MNDKTHFGFQEVDVSRKAEHVGDVFHSVAEEYDLMNDVMSFGLHRLWKKILLELAEINENSVVLDIASGTADIPKLISEEFKSASIHVTDINASMLIRGRERSLNENFFHNCNFALASGEKLPYQDNSFDLVTVGFGIRNFTNKFNGLKEMKRVLRPNGTLLILEFSKPTNYFFSKIYDWYSFNVIPKLGGFFAKDTESYQYLAESIRMHPDQEELKNMIIDAGFKKCKFYNLQNGIVAIHKAK</sequence>
<accession>A0A838Y6P4</accession>
<dbReference type="EMBL" id="JACETL010000025">
    <property type="protein sequence ID" value="MBA4692629.1"/>
    <property type="molecule type" value="Genomic_DNA"/>
</dbReference>
<dbReference type="HAMAP" id="MF_01813">
    <property type="entry name" value="MenG_UbiE_methyltr"/>
    <property type="match status" value="1"/>
</dbReference>
<dbReference type="PANTHER" id="PTHR43591:SF24">
    <property type="entry name" value="2-METHOXY-6-POLYPRENYL-1,4-BENZOQUINOL METHYLASE, MITOCHONDRIAL"/>
    <property type="match status" value="1"/>
</dbReference>
<dbReference type="EC" id="2.1.1.201" evidence="6"/>
<evidence type="ECO:0000256" key="5">
    <source>
        <dbReference type="ARBA" id="ARBA00022691"/>
    </source>
</evidence>
<reference evidence="7 8" key="1">
    <citation type="submission" date="2020-06" db="EMBL/GenBank/DDBJ databases">
        <title>Dysbiosis in marine aquaculture revealed through microbiome analysis: reverse ecology for environmental sustainability.</title>
        <authorList>
            <person name="Haro-Moreno J.M."/>
            <person name="Coutinho F.H."/>
            <person name="Zaragoza-Solas A."/>
            <person name="Picazo A."/>
            <person name="Almagro-Moreno S."/>
            <person name="Lopez-Perez M."/>
        </authorList>
    </citation>
    <scope>NUCLEOTIDE SEQUENCE [LARGE SCALE GENOMIC DNA]</scope>
    <source>
        <strain evidence="7">MCMED-G41</strain>
    </source>
</reference>
<dbReference type="NCBIfam" id="TIGR01934">
    <property type="entry name" value="MenG_MenH_UbiE"/>
    <property type="match status" value="1"/>
</dbReference>
<dbReference type="UniPathway" id="UPA00079">
    <property type="reaction ID" value="UER00169"/>
</dbReference>
<dbReference type="Proteomes" id="UP000551848">
    <property type="component" value="Unassembled WGS sequence"/>
</dbReference>
<keyword evidence="4 6" id="KW-0831">Ubiquinone biosynthesis</keyword>
<comment type="function">
    <text evidence="6">Methyltransferase required for the conversion of demethylmenaquinol (DMKH2) to menaquinol (MKH2) and the conversion of 2-polyprenyl-6-methoxy-1,4-benzoquinol (DDMQH2) to 2-polyprenyl-3-methyl-6-methoxy-1,4-benzoquinol (DMQH2).</text>
</comment>
<dbReference type="AlphaFoldDB" id="A0A838Y6P4"/>
<protein>
    <recommendedName>
        <fullName evidence="6">Ubiquinone/menaquinone biosynthesis C-methyltransferase UbiE</fullName>
        <ecNumber evidence="6">2.1.1.163</ecNumber>
        <ecNumber evidence="6">2.1.1.201</ecNumber>
    </recommendedName>
    <alternativeName>
        <fullName evidence="6">2-methoxy-6-polyprenyl-1,4-benzoquinol methylase</fullName>
    </alternativeName>
    <alternativeName>
        <fullName evidence="6">Demethylmenaquinone methyltransferase</fullName>
    </alternativeName>
</protein>
<organism evidence="7 8">
    <name type="scientific">SAR86 cluster bacterium</name>
    <dbReference type="NCBI Taxonomy" id="2030880"/>
    <lineage>
        <taxon>Bacteria</taxon>
        <taxon>Pseudomonadati</taxon>
        <taxon>Pseudomonadota</taxon>
        <taxon>Gammaproteobacteria</taxon>
        <taxon>SAR86 cluster</taxon>
    </lineage>
</organism>
<evidence type="ECO:0000256" key="3">
    <source>
        <dbReference type="ARBA" id="ARBA00022679"/>
    </source>
</evidence>
<comment type="caution">
    <text evidence="7">The sequence shown here is derived from an EMBL/GenBank/DDBJ whole genome shotgun (WGS) entry which is preliminary data.</text>
</comment>
<feature type="binding site" evidence="6">
    <location>
        <position position="90"/>
    </location>
    <ligand>
        <name>S-adenosyl-L-methionine</name>
        <dbReference type="ChEBI" id="CHEBI:59789"/>
    </ligand>
</feature>
<dbReference type="SUPFAM" id="SSF53335">
    <property type="entry name" value="S-adenosyl-L-methionine-dependent methyltransferases"/>
    <property type="match status" value="1"/>
</dbReference>
<dbReference type="PANTHER" id="PTHR43591">
    <property type="entry name" value="METHYLTRANSFERASE"/>
    <property type="match status" value="1"/>
</dbReference>
<dbReference type="UniPathway" id="UPA00232"/>
<comment type="pathway">
    <text evidence="6">Quinol/quinone metabolism; menaquinone biosynthesis; menaquinol from 1,4-dihydroxy-2-naphthoate: step 2/2.</text>
</comment>
<dbReference type="PROSITE" id="PS51608">
    <property type="entry name" value="SAM_MT_UBIE"/>
    <property type="match status" value="1"/>
</dbReference>
<comment type="caution">
    <text evidence="6">Lacks conserved residue(s) required for the propagation of feature annotation.</text>
</comment>
<keyword evidence="2 6" id="KW-0489">Methyltransferase</keyword>
<name>A0A838Y6P4_9GAMM</name>
<evidence type="ECO:0000256" key="4">
    <source>
        <dbReference type="ARBA" id="ARBA00022688"/>
    </source>
</evidence>
<comment type="catalytic activity">
    <reaction evidence="6">
        <text>a 2-methoxy-6-(all-trans-polyprenyl)benzene-1,4-diol + S-adenosyl-L-methionine = a 5-methoxy-2-methyl-3-(all-trans-polyprenyl)benzene-1,4-diol + S-adenosyl-L-homocysteine + H(+)</text>
        <dbReference type="Rhea" id="RHEA:28286"/>
        <dbReference type="Rhea" id="RHEA-COMP:10858"/>
        <dbReference type="Rhea" id="RHEA-COMP:10859"/>
        <dbReference type="ChEBI" id="CHEBI:15378"/>
        <dbReference type="ChEBI" id="CHEBI:57856"/>
        <dbReference type="ChEBI" id="CHEBI:59789"/>
        <dbReference type="ChEBI" id="CHEBI:84166"/>
        <dbReference type="ChEBI" id="CHEBI:84167"/>
        <dbReference type="EC" id="2.1.1.201"/>
    </reaction>
</comment>
<dbReference type="InterPro" id="IPR004033">
    <property type="entry name" value="UbiE/COQ5_MeTrFase"/>
</dbReference>
<comment type="catalytic activity">
    <reaction evidence="6">
        <text>a 2-demethylmenaquinol + S-adenosyl-L-methionine = a menaquinol + S-adenosyl-L-homocysteine + H(+)</text>
        <dbReference type="Rhea" id="RHEA:42640"/>
        <dbReference type="Rhea" id="RHEA-COMP:9539"/>
        <dbReference type="Rhea" id="RHEA-COMP:9563"/>
        <dbReference type="ChEBI" id="CHEBI:15378"/>
        <dbReference type="ChEBI" id="CHEBI:18151"/>
        <dbReference type="ChEBI" id="CHEBI:55437"/>
        <dbReference type="ChEBI" id="CHEBI:57856"/>
        <dbReference type="ChEBI" id="CHEBI:59789"/>
        <dbReference type="EC" id="2.1.1.163"/>
    </reaction>
</comment>
<dbReference type="GO" id="GO:0009234">
    <property type="term" value="P:menaquinone biosynthetic process"/>
    <property type="evidence" value="ECO:0007669"/>
    <property type="project" value="UniProtKB-UniRule"/>
</dbReference>
<dbReference type="Gene3D" id="3.40.50.150">
    <property type="entry name" value="Vaccinia Virus protein VP39"/>
    <property type="match status" value="1"/>
</dbReference>
<proteinExistence type="inferred from homology"/>
<dbReference type="PROSITE" id="PS01183">
    <property type="entry name" value="UBIE_1"/>
    <property type="match status" value="1"/>
</dbReference>
<keyword evidence="3 6" id="KW-0808">Transferase</keyword>
<evidence type="ECO:0000256" key="2">
    <source>
        <dbReference type="ARBA" id="ARBA00022603"/>
    </source>
</evidence>
<comment type="similarity">
    <text evidence="6">Belongs to the class I-like SAM-binding methyltransferase superfamily. MenG/UbiE family.</text>
</comment>
<dbReference type="CDD" id="cd02440">
    <property type="entry name" value="AdoMet_MTases"/>
    <property type="match status" value="1"/>
</dbReference>
<evidence type="ECO:0000313" key="8">
    <source>
        <dbReference type="Proteomes" id="UP000551848"/>
    </source>
</evidence>
<dbReference type="GO" id="GO:0008425">
    <property type="term" value="F:2-methoxy-6-polyprenyl-1,4-benzoquinol methyltransferase activity"/>
    <property type="evidence" value="ECO:0007669"/>
    <property type="project" value="UniProtKB-UniRule"/>
</dbReference>
<keyword evidence="5 6" id="KW-0949">S-adenosyl-L-methionine</keyword>
<dbReference type="EC" id="2.1.1.163" evidence="6"/>
<feature type="binding site" evidence="6">
    <location>
        <position position="70"/>
    </location>
    <ligand>
        <name>S-adenosyl-L-methionine</name>
        <dbReference type="ChEBI" id="CHEBI:59789"/>
    </ligand>
</feature>
<dbReference type="Pfam" id="PF01209">
    <property type="entry name" value="Ubie_methyltran"/>
    <property type="match status" value="1"/>
</dbReference>
<dbReference type="InterPro" id="IPR023576">
    <property type="entry name" value="UbiE/COQ5_MeTrFase_CS"/>
</dbReference>
<evidence type="ECO:0000313" key="7">
    <source>
        <dbReference type="EMBL" id="MBA4692629.1"/>
    </source>
</evidence>
<comment type="pathway">
    <text evidence="6">Cofactor biosynthesis; ubiquinone biosynthesis.</text>
</comment>
<keyword evidence="1 6" id="KW-0474">Menaquinone biosynthesis</keyword>
<evidence type="ECO:0000256" key="6">
    <source>
        <dbReference type="HAMAP-Rule" id="MF_01813"/>
    </source>
</evidence>
<dbReference type="GO" id="GO:0032259">
    <property type="term" value="P:methylation"/>
    <property type="evidence" value="ECO:0007669"/>
    <property type="project" value="UniProtKB-KW"/>
</dbReference>
<dbReference type="InterPro" id="IPR029063">
    <property type="entry name" value="SAM-dependent_MTases_sf"/>
</dbReference>
<dbReference type="NCBIfam" id="NF001244">
    <property type="entry name" value="PRK00216.1-5"/>
    <property type="match status" value="1"/>
</dbReference>
<gene>
    <name evidence="6 7" type="primary">ubiE</name>
    <name evidence="7" type="ORF">H2072_02655</name>
</gene>